<name>A0AAV4RIT5_CAEEX</name>
<evidence type="ECO:0000313" key="1">
    <source>
        <dbReference type="EMBL" id="GIY20939.1"/>
    </source>
</evidence>
<keyword evidence="2" id="KW-1185">Reference proteome</keyword>
<protein>
    <submittedName>
        <fullName evidence="1">Uncharacterized protein</fullName>
    </submittedName>
</protein>
<organism evidence="1 2">
    <name type="scientific">Caerostris extrusa</name>
    <name type="common">Bark spider</name>
    <name type="synonym">Caerostris bankana</name>
    <dbReference type="NCBI Taxonomy" id="172846"/>
    <lineage>
        <taxon>Eukaryota</taxon>
        <taxon>Metazoa</taxon>
        <taxon>Ecdysozoa</taxon>
        <taxon>Arthropoda</taxon>
        <taxon>Chelicerata</taxon>
        <taxon>Arachnida</taxon>
        <taxon>Araneae</taxon>
        <taxon>Araneomorphae</taxon>
        <taxon>Entelegynae</taxon>
        <taxon>Araneoidea</taxon>
        <taxon>Araneidae</taxon>
        <taxon>Caerostris</taxon>
    </lineage>
</organism>
<gene>
    <name evidence="1" type="ORF">CEXT_238151</name>
</gene>
<accession>A0AAV4RIT5</accession>
<proteinExistence type="predicted"/>
<dbReference type="EMBL" id="BPLR01007949">
    <property type="protein sequence ID" value="GIY20939.1"/>
    <property type="molecule type" value="Genomic_DNA"/>
</dbReference>
<reference evidence="1 2" key="1">
    <citation type="submission" date="2021-06" db="EMBL/GenBank/DDBJ databases">
        <title>Caerostris extrusa draft genome.</title>
        <authorList>
            <person name="Kono N."/>
            <person name="Arakawa K."/>
        </authorList>
    </citation>
    <scope>NUCLEOTIDE SEQUENCE [LARGE SCALE GENOMIC DNA]</scope>
</reference>
<evidence type="ECO:0000313" key="2">
    <source>
        <dbReference type="Proteomes" id="UP001054945"/>
    </source>
</evidence>
<dbReference type="Proteomes" id="UP001054945">
    <property type="component" value="Unassembled WGS sequence"/>
</dbReference>
<sequence>MTFNSDKVAENPFLWLQKRIRPKRFLLFHFSSFFWKKPVVLAEKLGNSVSSLLLISLPPSLPIRREGHFLRAYPQESLTFHAKEKKFDTLPAETFCSLLRYPVQHPGFCSGEYLFVEAVRKRTTTTPDRSPLNASHATSYSRDLSWENKCPETLTKWRKIRSSAYRKGFVETIFLFPFSSFFLQAEADSIGGKLGSQQPVSFLSSRVSLLDGEGHFLRAYTGVFLPFSCRQRTTMNPYRSPPNAAHETSYSRDLSWEDKCPGTLTKWRKIRSSGYRKDSSKRFPFSLLFFLLQQKPILLAGKLGTSGIADFPCTKEEKSSILYPAETFFGLLGYSVPRLGFFLEDIFWK</sequence>
<dbReference type="AlphaFoldDB" id="A0AAV4RIT5"/>
<comment type="caution">
    <text evidence="1">The sequence shown here is derived from an EMBL/GenBank/DDBJ whole genome shotgun (WGS) entry which is preliminary data.</text>
</comment>